<dbReference type="SUPFAM" id="SSF52402">
    <property type="entry name" value="Adenine nucleotide alpha hydrolases-like"/>
    <property type="match status" value="1"/>
</dbReference>
<proteinExistence type="inferred from homology"/>
<dbReference type="AlphaFoldDB" id="A0A2R4MIQ9"/>
<protein>
    <submittedName>
        <fullName evidence="3">Universal stress protein</fullName>
    </submittedName>
</protein>
<dbReference type="PANTHER" id="PTHR46268:SF6">
    <property type="entry name" value="UNIVERSAL STRESS PROTEIN UP12"/>
    <property type="match status" value="1"/>
</dbReference>
<dbReference type="CDD" id="cd00293">
    <property type="entry name" value="USP-like"/>
    <property type="match status" value="1"/>
</dbReference>
<reference evidence="3 4" key="1">
    <citation type="submission" date="2017-05" db="EMBL/GenBank/DDBJ databases">
        <title>Genome Analysis of Maritalea myrionectae HL2708#5.</title>
        <authorList>
            <consortium name="Cotde Inc.-PKNU"/>
            <person name="Jang D."/>
            <person name="Oh H.-M."/>
        </authorList>
    </citation>
    <scope>NUCLEOTIDE SEQUENCE [LARGE SCALE GENOMIC DNA]</scope>
    <source>
        <strain evidence="3 4">HL2708#5</strain>
    </source>
</reference>
<dbReference type="Gene3D" id="3.40.50.620">
    <property type="entry name" value="HUPs"/>
    <property type="match status" value="1"/>
</dbReference>
<gene>
    <name evidence="3" type="ORF">MXMO3_03260</name>
</gene>
<dbReference type="RefSeq" id="WP_117396547.1">
    <property type="nucleotide sequence ID" value="NZ_CP021330.1"/>
</dbReference>
<organism evidence="3 4">
    <name type="scientific">Maritalea myrionectae</name>
    <dbReference type="NCBI Taxonomy" id="454601"/>
    <lineage>
        <taxon>Bacteria</taxon>
        <taxon>Pseudomonadati</taxon>
        <taxon>Pseudomonadota</taxon>
        <taxon>Alphaproteobacteria</taxon>
        <taxon>Hyphomicrobiales</taxon>
        <taxon>Devosiaceae</taxon>
        <taxon>Maritalea</taxon>
    </lineage>
</organism>
<evidence type="ECO:0000259" key="2">
    <source>
        <dbReference type="Pfam" id="PF00582"/>
    </source>
</evidence>
<dbReference type="PANTHER" id="PTHR46268">
    <property type="entry name" value="STRESS RESPONSE PROTEIN NHAX"/>
    <property type="match status" value="1"/>
</dbReference>
<accession>A0A2R4MIQ9</accession>
<sequence>MYKNILIAVALEHDRDISGSIEIAQRLLADGGKITALHVMEPISGYVEPYLPEGHRTKRQTETETALAAALEGAKDIAPAIVEGHAGRAIVEYADDHGIDCIVIASHRPEFQDYFLGSTASRVVRHAAAAVHVIR</sequence>
<dbReference type="Proteomes" id="UP000258927">
    <property type="component" value="Chromosome"/>
</dbReference>
<dbReference type="InterPro" id="IPR006016">
    <property type="entry name" value="UspA"/>
</dbReference>
<dbReference type="KEGG" id="mmyr:MXMO3_03260"/>
<name>A0A2R4MIQ9_9HYPH</name>
<dbReference type="Pfam" id="PF00582">
    <property type="entry name" value="Usp"/>
    <property type="match status" value="1"/>
</dbReference>
<evidence type="ECO:0000313" key="4">
    <source>
        <dbReference type="Proteomes" id="UP000258927"/>
    </source>
</evidence>
<dbReference type="InterPro" id="IPR006015">
    <property type="entry name" value="Universal_stress_UspA"/>
</dbReference>
<dbReference type="STRING" id="1122213.GCA_000423365_00953"/>
<comment type="similarity">
    <text evidence="1">Belongs to the universal stress protein A family.</text>
</comment>
<feature type="domain" description="UspA" evidence="2">
    <location>
        <begin position="1"/>
        <end position="135"/>
    </location>
</feature>
<keyword evidence="4" id="KW-1185">Reference proteome</keyword>
<dbReference type="PRINTS" id="PR01438">
    <property type="entry name" value="UNVRSLSTRESS"/>
</dbReference>
<dbReference type="InterPro" id="IPR014729">
    <property type="entry name" value="Rossmann-like_a/b/a_fold"/>
</dbReference>
<evidence type="ECO:0000256" key="1">
    <source>
        <dbReference type="ARBA" id="ARBA00008791"/>
    </source>
</evidence>
<dbReference type="EMBL" id="CP021330">
    <property type="protein sequence ID" value="AVX05766.1"/>
    <property type="molecule type" value="Genomic_DNA"/>
</dbReference>
<evidence type="ECO:0000313" key="3">
    <source>
        <dbReference type="EMBL" id="AVX05766.1"/>
    </source>
</evidence>